<evidence type="ECO:0000313" key="2">
    <source>
        <dbReference type="EMBL" id="AZN71897.1"/>
    </source>
</evidence>
<evidence type="ECO:0000256" key="1">
    <source>
        <dbReference type="SAM" id="MobiDB-lite"/>
    </source>
</evidence>
<sequence length="151" mass="17144">MLREIRSQMPKKISVGATQDARVVNQLLSEPPGDVDTEAFKDLGCRRIDALRHKAIAAVYRAPELTLDQRFGDGDIDNLAFFGVLNSLRVCELRHIARTQPSLEEEEQRERDDEISEVERPLPIHIETRRLPRGEAGRDVRHQAEAGANMH</sequence>
<accession>A0A3Q8XQS6</accession>
<feature type="compositionally biased region" description="Basic and acidic residues" evidence="1">
    <location>
        <begin position="108"/>
        <end position="144"/>
    </location>
</feature>
<keyword evidence="3" id="KW-1185">Reference proteome</keyword>
<dbReference type="Proteomes" id="UP000268192">
    <property type="component" value="Chromosome"/>
</dbReference>
<reference evidence="2 3" key="1">
    <citation type="submission" date="2018-09" db="EMBL/GenBank/DDBJ databases">
        <title>Marinorhizobium profundi gen. nov., sp. nov., isolated from a deep-sea sediment sample from the New Britain Trench and proposal of Marinorhizobiaceae fam. nov. in the order Rhizobiales of the class Alphaproteobacteria.</title>
        <authorList>
            <person name="Cao J."/>
        </authorList>
    </citation>
    <scope>NUCLEOTIDE SEQUENCE [LARGE SCALE GENOMIC DNA]</scope>
    <source>
        <strain evidence="2 3">WS11</strain>
    </source>
</reference>
<evidence type="ECO:0000313" key="3">
    <source>
        <dbReference type="Proteomes" id="UP000268192"/>
    </source>
</evidence>
<gene>
    <name evidence="2" type="ORF">D5400_11990</name>
</gene>
<feature type="region of interest" description="Disordered" evidence="1">
    <location>
        <begin position="99"/>
        <end position="151"/>
    </location>
</feature>
<name>A0A3Q8XQS6_9HYPH</name>
<organism evidence="2 3">
    <name type="scientific">Georhizobium profundi</name>
    <dbReference type="NCBI Taxonomy" id="2341112"/>
    <lineage>
        <taxon>Bacteria</taxon>
        <taxon>Pseudomonadati</taxon>
        <taxon>Pseudomonadota</taxon>
        <taxon>Alphaproteobacteria</taxon>
        <taxon>Hyphomicrobiales</taxon>
        <taxon>Rhizobiaceae</taxon>
        <taxon>Georhizobium</taxon>
    </lineage>
</organism>
<proteinExistence type="predicted"/>
<dbReference type="EMBL" id="CP032509">
    <property type="protein sequence ID" value="AZN71897.1"/>
    <property type="molecule type" value="Genomic_DNA"/>
</dbReference>
<protein>
    <submittedName>
        <fullName evidence="2">Uncharacterized protein</fullName>
    </submittedName>
</protein>
<dbReference type="AlphaFoldDB" id="A0A3Q8XQS6"/>
<dbReference type="KEGG" id="abaw:D5400_11990"/>